<dbReference type="EMBL" id="CP000816">
    <property type="protein sequence ID" value="ABU81928.1"/>
    <property type="molecule type" value="Genomic_DNA"/>
</dbReference>
<gene>
    <name evidence="1" type="ordered locus">Igni_0746</name>
</gene>
<proteinExistence type="predicted"/>
<dbReference type="Proteomes" id="UP000000262">
    <property type="component" value="Chromosome"/>
</dbReference>
<dbReference type="GeneID" id="5562310"/>
<reference evidence="1 2" key="1">
    <citation type="journal article" date="2008" name="Genome Biol.">
        <title>A genomic analysis of the archaeal system Ignicoccus hospitalis-Nanoarchaeum equitans.</title>
        <authorList>
            <person name="Podar M."/>
            <person name="Anderson I."/>
            <person name="Makarova K.S."/>
            <person name="Elkins J.G."/>
            <person name="Ivanova N."/>
            <person name="Wall M.A."/>
            <person name="Lykidis A."/>
            <person name="Mavromatis K."/>
            <person name="Sun H."/>
            <person name="Hudson M.E."/>
            <person name="Chen W."/>
            <person name="Deciu C."/>
            <person name="Hutchison D."/>
            <person name="Eads J.R."/>
            <person name="Anderson A."/>
            <person name="Fernandes F."/>
            <person name="Szeto E."/>
            <person name="Lapidus A."/>
            <person name="Kyrpides N.C."/>
            <person name="Saier M.H.Jr."/>
            <person name="Richardson P.M."/>
            <person name="Rachel R."/>
            <person name="Huber H."/>
            <person name="Eisen J.A."/>
            <person name="Koonin E.V."/>
            <person name="Keller M."/>
            <person name="Stetter K.O."/>
        </authorList>
    </citation>
    <scope>NUCLEOTIDE SEQUENCE [LARGE SCALE GENOMIC DNA]</scope>
    <source>
        <strain evidence="2">KIN4/I / DSM 18386 / JCM 14125</strain>
    </source>
</reference>
<dbReference type="HOGENOM" id="CLU_1253573_0_0_2"/>
<name>A8AAH6_IGNH4</name>
<evidence type="ECO:0000313" key="1">
    <source>
        <dbReference type="EMBL" id="ABU81928.1"/>
    </source>
</evidence>
<sequence length="220" mass="24088">MPFISRGRTIGFRRVNKYSPLESILREFAKKGFIGRFVFDGTCKNVGNVILRIEVISEKIVAMEAEAGGKLLKGREALEVFEACKEEAEGFVEIIELDSDKVLIDLEDNPDARVNLVIEMPTLTLKIAALHVAAKGSGLALVGTMLKDVALSECLVAEGLIDGRCDGVIKGEMCPDKIDLVIAVKESIVHMSRPEEVEGSFVAISEKCKMAEFVMKATKR</sequence>
<evidence type="ECO:0000313" key="2">
    <source>
        <dbReference type="Proteomes" id="UP000000262"/>
    </source>
</evidence>
<dbReference type="OrthoDB" id="385894at2157"/>
<dbReference type="STRING" id="453591.Igni_0746"/>
<protein>
    <submittedName>
        <fullName evidence="1">Uncharacterized protein</fullName>
    </submittedName>
</protein>
<dbReference type="RefSeq" id="WP_012122892.1">
    <property type="nucleotide sequence ID" value="NC_009776.1"/>
</dbReference>
<dbReference type="AlphaFoldDB" id="A8AAH6"/>
<dbReference type="eggNOG" id="ENOG502N5AG">
    <property type="taxonomic scope" value="Archaea"/>
</dbReference>
<organism evidence="1 2">
    <name type="scientific">Ignicoccus hospitalis (strain KIN4/I / DSM 18386 / JCM 14125)</name>
    <dbReference type="NCBI Taxonomy" id="453591"/>
    <lineage>
        <taxon>Archaea</taxon>
        <taxon>Thermoproteota</taxon>
        <taxon>Thermoprotei</taxon>
        <taxon>Desulfurococcales</taxon>
        <taxon>Desulfurococcaceae</taxon>
        <taxon>Ignicoccus</taxon>
    </lineage>
</organism>
<keyword evidence="2" id="KW-1185">Reference proteome</keyword>
<accession>A8AAH6</accession>
<dbReference type="KEGG" id="iho:Igni_0746"/>